<dbReference type="SUPFAM" id="SSF55031">
    <property type="entry name" value="Bacterial exopeptidase dimerisation domain"/>
    <property type="match status" value="1"/>
</dbReference>
<dbReference type="Proteomes" id="UP000605986">
    <property type="component" value="Unassembled WGS sequence"/>
</dbReference>
<evidence type="ECO:0000256" key="1">
    <source>
        <dbReference type="ARBA" id="ARBA00001947"/>
    </source>
</evidence>
<dbReference type="InterPro" id="IPR036264">
    <property type="entry name" value="Bact_exopeptidase_dim_dom"/>
</dbReference>
<keyword evidence="8" id="KW-1185">Reference proteome</keyword>
<protein>
    <submittedName>
        <fullName evidence="7">Acetylornithine deacetylase</fullName>
    </submittedName>
</protein>
<dbReference type="EMBL" id="JAADJG010000509">
    <property type="protein sequence ID" value="KAF4445589.1"/>
    <property type="molecule type" value="Genomic_DNA"/>
</dbReference>
<comment type="similarity">
    <text evidence="2">Belongs to the peptidase M20A family.</text>
</comment>
<dbReference type="Gene3D" id="3.30.70.360">
    <property type="match status" value="1"/>
</dbReference>
<evidence type="ECO:0000313" key="8">
    <source>
        <dbReference type="Proteomes" id="UP000605986"/>
    </source>
</evidence>
<accession>A0A8H4NP09</accession>
<gene>
    <name evidence="7" type="ORF">F53441_10653</name>
</gene>
<sequence length="219" mass="24327">MVTCYLWRTNRTQPCSWNQRRAEIYCQDHGETGHCGYPETGTNAIDSLIRALSGFQKLTLPWSEEFENSTLNIGKIEGGVAGNVIPASAYADGVVRIAARTLDETRDSIRRMVEEVGPNMTVEFEFGIGPVPIDYDVDGEFSPKDTQLQLTRSGFETVVLNYGTDIPFLKGNHKRYLYGPGSILDVHSSHEHLKVAELEQAVQGYKTLISQALDQTPAT</sequence>
<dbReference type="PANTHER" id="PTHR43808:SF8">
    <property type="entry name" value="PEPTIDASE M20 DIMERISATION DOMAIN-CONTAINING PROTEIN"/>
    <property type="match status" value="1"/>
</dbReference>
<evidence type="ECO:0000256" key="5">
    <source>
        <dbReference type="ARBA" id="ARBA00022833"/>
    </source>
</evidence>
<keyword evidence="5" id="KW-0862">Zinc</keyword>
<comment type="cofactor">
    <cofactor evidence="1">
        <name>Zn(2+)</name>
        <dbReference type="ChEBI" id="CHEBI:29105"/>
    </cofactor>
</comment>
<comment type="caution">
    <text evidence="7">The sequence shown here is derived from an EMBL/GenBank/DDBJ whole genome shotgun (WGS) entry which is preliminary data.</text>
</comment>
<reference evidence="7" key="1">
    <citation type="submission" date="2020-01" db="EMBL/GenBank/DDBJ databases">
        <title>Identification and distribution of gene clusters putatively required for synthesis of sphingolipid metabolism inhibitors in phylogenetically diverse species of the filamentous fungus Fusarium.</title>
        <authorList>
            <person name="Kim H.-S."/>
            <person name="Busman M."/>
            <person name="Brown D.W."/>
            <person name="Divon H."/>
            <person name="Uhlig S."/>
            <person name="Proctor R.H."/>
        </authorList>
    </citation>
    <scope>NUCLEOTIDE SEQUENCE</scope>
    <source>
        <strain evidence="7">NRRL 53441</strain>
    </source>
</reference>
<keyword evidence="4" id="KW-0378">Hydrolase</keyword>
<evidence type="ECO:0000256" key="3">
    <source>
        <dbReference type="ARBA" id="ARBA00022723"/>
    </source>
</evidence>
<dbReference type="InterPro" id="IPR050072">
    <property type="entry name" value="Peptidase_M20A"/>
</dbReference>
<dbReference type="InterPro" id="IPR011650">
    <property type="entry name" value="Peptidase_M20_dimer"/>
</dbReference>
<proteinExistence type="inferred from homology"/>
<dbReference type="Pfam" id="PF07687">
    <property type="entry name" value="M20_dimer"/>
    <property type="match status" value="1"/>
</dbReference>
<evidence type="ECO:0000259" key="6">
    <source>
        <dbReference type="Pfam" id="PF07687"/>
    </source>
</evidence>
<feature type="domain" description="Peptidase M20 dimerisation" evidence="6">
    <location>
        <begin position="29"/>
        <end position="119"/>
    </location>
</feature>
<evidence type="ECO:0000313" key="7">
    <source>
        <dbReference type="EMBL" id="KAF4445589.1"/>
    </source>
</evidence>
<dbReference type="GO" id="GO:0016787">
    <property type="term" value="F:hydrolase activity"/>
    <property type="evidence" value="ECO:0007669"/>
    <property type="project" value="UniProtKB-KW"/>
</dbReference>
<organism evidence="7 8">
    <name type="scientific">Fusarium austroafricanum</name>
    <dbReference type="NCBI Taxonomy" id="2364996"/>
    <lineage>
        <taxon>Eukaryota</taxon>
        <taxon>Fungi</taxon>
        <taxon>Dikarya</taxon>
        <taxon>Ascomycota</taxon>
        <taxon>Pezizomycotina</taxon>
        <taxon>Sordariomycetes</taxon>
        <taxon>Hypocreomycetidae</taxon>
        <taxon>Hypocreales</taxon>
        <taxon>Nectriaceae</taxon>
        <taxon>Fusarium</taxon>
        <taxon>Fusarium concolor species complex</taxon>
    </lineage>
</organism>
<evidence type="ECO:0000256" key="2">
    <source>
        <dbReference type="ARBA" id="ARBA00006247"/>
    </source>
</evidence>
<name>A0A8H4NP09_9HYPO</name>
<dbReference type="AlphaFoldDB" id="A0A8H4NP09"/>
<dbReference type="PANTHER" id="PTHR43808">
    <property type="entry name" value="ACETYLORNITHINE DEACETYLASE"/>
    <property type="match status" value="1"/>
</dbReference>
<keyword evidence="3" id="KW-0479">Metal-binding</keyword>
<evidence type="ECO:0000256" key="4">
    <source>
        <dbReference type="ARBA" id="ARBA00022801"/>
    </source>
</evidence>
<dbReference type="OrthoDB" id="3064516at2759"/>